<evidence type="ECO:0000313" key="3">
    <source>
        <dbReference type="Proteomes" id="UP001225598"/>
    </source>
</evidence>
<dbReference type="InterPro" id="IPR027417">
    <property type="entry name" value="P-loop_NTPase"/>
</dbReference>
<proteinExistence type="predicted"/>
<evidence type="ECO:0000313" key="2">
    <source>
        <dbReference type="EMBL" id="WIM68921.1"/>
    </source>
</evidence>
<dbReference type="Gene3D" id="3.40.50.300">
    <property type="entry name" value="P-loop containing nucleotide triphosphate hydrolases"/>
    <property type="match status" value="1"/>
</dbReference>
<dbReference type="InterPro" id="IPR022488">
    <property type="entry name" value="PPK2-related"/>
</dbReference>
<dbReference type="PANTHER" id="PTHR34383:SF3">
    <property type="entry name" value="POLYPHOSPHATE:AMP PHOSPHOTRANSFERASE"/>
    <property type="match status" value="1"/>
</dbReference>
<gene>
    <name evidence="2" type="ORF">QP027_05965</name>
</gene>
<keyword evidence="3" id="KW-1185">Reference proteome</keyword>
<name>A0ABY8VGY3_9CORY</name>
<organism evidence="2 3">
    <name type="scientific">Corynebacterium breve</name>
    <dbReference type="NCBI Taxonomy" id="3049799"/>
    <lineage>
        <taxon>Bacteria</taxon>
        <taxon>Bacillati</taxon>
        <taxon>Actinomycetota</taxon>
        <taxon>Actinomycetes</taxon>
        <taxon>Mycobacteriales</taxon>
        <taxon>Corynebacteriaceae</taxon>
        <taxon>Corynebacterium</taxon>
    </lineage>
</organism>
<reference evidence="2 3" key="1">
    <citation type="submission" date="2023-05" db="EMBL/GenBank/DDBJ databases">
        <title>Corynebacterium suedekumii sp. nov. and Corynebacterium breve sp. nov. isolated from raw cow's milk.</title>
        <authorList>
            <person name="Baer M.K."/>
            <person name="Mehl L."/>
            <person name="Hellmuth R."/>
            <person name="Marke G."/>
            <person name="Lipski A."/>
        </authorList>
    </citation>
    <scope>NUCLEOTIDE SEQUENCE [LARGE SCALE GENOMIC DNA]</scope>
    <source>
        <strain evidence="2 3">R4</strain>
    </source>
</reference>
<dbReference type="Pfam" id="PF03976">
    <property type="entry name" value="PPK2"/>
    <property type="match status" value="1"/>
</dbReference>
<dbReference type="EMBL" id="CP126969">
    <property type="protein sequence ID" value="WIM68921.1"/>
    <property type="molecule type" value="Genomic_DNA"/>
</dbReference>
<sequence>MSDFTIDDALALRVEEGFHLSDVDPSETPGFEGDSDELDEAFHSFNDLLDEEQEKLFANGRKHPETTGGILLVLQGMDTSGKGGVIRHVVRQLDPQGVHTVGFGRPTEEEAAHDFLWRVEKHLPGPGLISVFDRSHYEDVLVQRVNALAPPEEIERRYGAIVDFESRAAANGITIIKVMLHISRAFQKKNLMERLERPDKHWKYDPGDLEDRAKWERYQAAYQIALERTSTDDAPWYCVPGDNKKYARMVVKALIADALKSMELEWPEADFDPEEEKKRLKKS</sequence>
<dbReference type="SUPFAM" id="SSF52540">
    <property type="entry name" value="P-loop containing nucleoside triphosphate hydrolases"/>
    <property type="match status" value="1"/>
</dbReference>
<feature type="domain" description="Polyphosphate kinase-2-related" evidence="1">
    <location>
        <begin position="49"/>
        <end position="264"/>
    </location>
</feature>
<dbReference type="Proteomes" id="UP001225598">
    <property type="component" value="Chromosome"/>
</dbReference>
<dbReference type="NCBIfam" id="TIGR03709">
    <property type="entry name" value="PPK2_rel_1"/>
    <property type="match status" value="1"/>
</dbReference>
<dbReference type="InterPro" id="IPR022300">
    <property type="entry name" value="PPK2-rel_1"/>
</dbReference>
<dbReference type="RefSeq" id="WP_284826785.1">
    <property type="nucleotide sequence ID" value="NZ_CP126969.1"/>
</dbReference>
<protein>
    <submittedName>
        <fullName evidence="2">PPK2 family polyphosphate--nucleotide phosphotransferase</fullName>
    </submittedName>
</protein>
<accession>A0ABY8VGY3</accession>
<dbReference type="PANTHER" id="PTHR34383">
    <property type="entry name" value="POLYPHOSPHATE:AMP PHOSPHOTRANSFERASE-RELATED"/>
    <property type="match status" value="1"/>
</dbReference>
<evidence type="ECO:0000259" key="1">
    <source>
        <dbReference type="Pfam" id="PF03976"/>
    </source>
</evidence>